<evidence type="ECO:0000256" key="7">
    <source>
        <dbReference type="ARBA" id="ARBA00023235"/>
    </source>
</evidence>
<reference evidence="12 13" key="1">
    <citation type="submission" date="2019-10" db="EMBL/GenBank/DDBJ databases">
        <title>Draft Genome Sequence of Cytophagaceae sp. SJW1-29.</title>
        <authorList>
            <person name="Choi A."/>
        </authorList>
    </citation>
    <scope>NUCLEOTIDE SEQUENCE [LARGE SCALE GENOMIC DNA]</scope>
    <source>
        <strain evidence="12 13">SJW1-29</strain>
    </source>
</reference>
<accession>A0A7C9BJ47</accession>
<dbReference type="EMBL" id="WHLY01000002">
    <property type="protein sequence ID" value="MPR36401.1"/>
    <property type="molecule type" value="Genomic_DNA"/>
</dbReference>
<dbReference type="GO" id="GO:0005737">
    <property type="term" value="C:cytoplasm"/>
    <property type="evidence" value="ECO:0007669"/>
    <property type="project" value="UniProtKB-SubCell"/>
</dbReference>
<dbReference type="SUPFAM" id="SSF54534">
    <property type="entry name" value="FKBP-like"/>
    <property type="match status" value="1"/>
</dbReference>
<comment type="catalytic activity">
    <reaction evidence="1 9 10">
        <text>[protein]-peptidylproline (omega=180) = [protein]-peptidylproline (omega=0)</text>
        <dbReference type="Rhea" id="RHEA:16237"/>
        <dbReference type="Rhea" id="RHEA-COMP:10747"/>
        <dbReference type="Rhea" id="RHEA-COMP:10748"/>
        <dbReference type="ChEBI" id="CHEBI:83833"/>
        <dbReference type="ChEBI" id="CHEBI:83834"/>
        <dbReference type="EC" id="5.2.1.8"/>
    </reaction>
</comment>
<proteinExistence type="inferred from homology"/>
<keyword evidence="13" id="KW-1185">Reference proteome</keyword>
<keyword evidence="5 9" id="KW-0697">Rotamase</keyword>
<dbReference type="EC" id="5.2.1.8" evidence="10"/>
<keyword evidence="7 9" id="KW-0413">Isomerase</keyword>
<organism evidence="12 13">
    <name type="scientific">Salmonirosea aquatica</name>
    <dbReference type="NCBI Taxonomy" id="2654236"/>
    <lineage>
        <taxon>Bacteria</taxon>
        <taxon>Pseudomonadati</taxon>
        <taxon>Bacteroidota</taxon>
        <taxon>Cytophagia</taxon>
        <taxon>Cytophagales</taxon>
        <taxon>Spirosomataceae</taxon>
        <taxon>Salmonirosea</taxon>
    </lineage>
</organism>
<dbReference type="Gene3D" id="3.10.50.40">
    <property type="match status" value="1"/>
</dbReference>
<feature type="domain" description="PPIase FKBP-type" evidence="11">
    <location>
        <begin position="6"/>
        <end position="98"/>
    </location>
</feature>
<evidence type="ECO:0000256" key="8">
    <source>
        <dbReference type="ARBA" id="ARBA00037071"/>
    </source>
</evidence>
<comment type="caution">
    <text evidence="12">The sequence shown here is derived from an EMBL/GenBank/DDBJ whole genome shotgun (WGS) entry which is preliminary data.</text>
</comment>
<evidence type="ECO:0000256" key="6">
    <source>
        <dbReference type="ARBA" id="ARBA00023186"/>
    </source>
</evidence>
<dbReference type="PANTHER" id="PTHR47861:SF3">
    <property type="entry name" value="FKBP-TYPE PEPTIDYL-PROLYL CIS-TRANS ISOMERASE SLYD"/>
    <property type="match status" value="1"/>
</dbReference>
<dbReference type="PROSITE" id="PS50059">
    <property type="entry name" value="FKBP_PPIASE"/>
    <property type="match status" value="1"/>
</dbReference>
<comment type="function">
    <text evidence="8">Also involved in hydrogenase metallocenter assembly, probably by participating in the nickel insertion step. This function in hydrogenase biosynthesis requires chaperone activity and the presence of the metal-binding domain, but not PPIase activity.</text>
</comment>
<dbReference type="AlphaFoldDB" id="A0A7C9BJ47"/>
<dbReference type="GO" id="GO:0042026">
    <property type="term" value="P:protein refolding"/>
    <property type="evidence" value="ECO:0007669"/>
    <property type="project" value="UniProtKB-ARBA"/>
</dbReference>
<dbReference type="RefSeq" id="WP_152764263.1">
    <property type="nucleotide sequence ID" value="NZ_WHLY01000002.1"/>
</dbReference>
<dbReference type="GO" id="GO:0003755">
    <property type="term" value="F:peptidyl-prolyl cis-trans isomerase activity"/>
    <property type="evidence" value="ECO:0007669"/>
    <property type="project" value="UniProtKB-UniRule"/>
</dbReference>
<evidence type="ECO:0000256" key="2">
    <source>
        <dbReference type="ARBA" id="ARBA00004496"/>
    </source>
</evidence>
<evidence type="ECO:0000256" key="5">
    <source>
        <dbReference type="ARBA" id="ARBA00023110"/>
    </source>
</evidence>
<dbReference type="Proteomes" id="UP000479293">
    <property type="component" value="Unassembled WGS sequence"/>
</dbReference>
<comment type="similarity">
    <text evidence="3 10">Belongs to the FKBP-type PPIase family.</text>
</comment>
<comment type="subcellular location">
    <subcellularLocation>
        <location evidence="2">Cytoplasm</location>
    </subcellularLocation>
</comment>
<protein>
    <recommendedName>
        <fullName evidence="10">Peptidyl-prolyl cis-trans isomerase</fullName>
        <ecNumber evidence="10">5.2.1.8</ecNumber>
    </recommendedName>
</protein>
<evidence type="ECO:0000313" key="12">
    <source>
        <dbReference type="EMBL" id="MPR36401.1"/>
    </source>
</evidence>
<keyword evidence="4" id="KW-0963">Cytoplasm</keyword>
<evidence type="ECO:0000256" key="4">
    <source>
        <dbReference type="ARBA" id="ARBA00022490"/>
    </source>
</evidence>
<evidence type="ECO:0000256" key="3">
    <source>
        <dbReference type="ARBA" id="ARBA00006577"/>
    </source>
</evidence>
<keyword evidence="6" id="KW-0143">Chaperone</keyword>
<name>A0A7C9BJ47_9BACT</name>
<dbReference type="InterPro" id="IPR001179">
    <property type="entry name" value="PPIase_FKBP_dom"/>
</dbReference>
<evidence type="ECO:0000313" key="13">
    <source>
        <dbReference type="Proteomes" id="UP000479293"/>
    </source>
</evidence>
<sequence length="170" mass="18786">MIIEKNKVVGLTYSLSIPDPDDMTIVEVVNEDDPLYFIYDMSGLPEKFEQKLAGLSEGDTFDFSIDPEEGYGDYDAEAVVELPKSMFVIEGVEQEDLLTVGSIIPMTNEEGESLQGQLVEVGDENVIMDFNHPLAGKTMHFEGKVLSIREATETELEHGHVHGAAGEMED</sequence>
<evidence type="ECO:0000256" key="9">
    <source>
        <dbReference type="PROSITE-ProRule" id="PRU00277"/>
    </source>
</evidence>
<dbReference type="Pfam" id="PF00254">
    <property type="entry name" value="FKBP_C"/>
    <property type="match status" value="1"/>
</dbReference>
<evidence type="ECO:0000256" key="1">
    <source>
        <dbReference type="ARBA" id="ARBA00000971"/>
    </source>
</evidence>
<dbReference type="PANTHER" id="PTHR47861">
    <property type="entry name" value="FKBP-TYPE PEPTIDYL-PROLYL CIS-TRANS ISOMERASE SLYD"/>
    <property type="match status" value="1"/>
</dbReference>
<evidence type="ECO:0000256" key="10">
    <source>
        <dbReference type="RuleBase" id="RU003915"/>
    </source>
</evidence>
<dbReference type="InterPro" id="IPR046357">
    <property type="entry name" value="PPIase_dom_sf"/>
</dbReference>
<gene>
    <name evidence="12" type="ORF">GBK04_24435</name>
</gene>
<evidence type="ECO:0000259" key="11">
    <source>
        <dbReference type="PROSITE" id="PS50059"/>
    </source>
</evidence>